<dbReference type="RefSeq" id="WP_012564841.1">
    <property type="nucleotide sequence ID" value="NC_015685.1"/>
</dbReference>
<evidence type="ECO:0000256" key="10">
    <source>
        <dbReference type="SAM" id="Phobius"/>
    </source>
</evidence>
<evidence type="ECO:0000256" key="1">
    <source>
        <dbReference type="ARBA" id="ARBA00004141"/>
    </source>
</evidence>
<feature type="transmembrane region" description="Helical" evidence="10">
    <location>
        <begin position="491"/>
        <end position="510"/>
    </location>
</feature>
<dbReference type="GO" id="GO:0020037">
    <property type="term" value="F:heme binding"/>
    <property type="evidence" value="ECO:0007669"/>
    <property type="project" value="InterPro"/>
</dbReference>
<dbReference type="SUPFAM" id="SSF46626">
    <property type="entry name" value="Cytochrome c"/>
    <property type="match status" value="1"/>
</dbReference>
<evidence type="ECO:0000256" key="9">
    <source>
        <dbReference type="PROSITE-ProRule" id="PRU00433"/>
    </source>
</evidence>
<dbReference type="Pfam" id="PF13442">
    <property type="entry name" value="Cytochrome_CBB3"/>
    <property type="match status" value="1"/>
</dbReference>
<comment type="similarity">
    <text evidence="2">Belongs to the oxidase-dependent Fe transporter (OFeT) (TC 9.A.10.1) family.</text>
</comment>
<dbReference type="PROSITE" id="PS51007">
    <property type="entry name" value="CYTC"/>
    <property type="match status" value="1"/>
</dbReference>
<keyword evidence="4 10" id="KW-0812">Transmembrane</keyword>
<dbReference type="GO" id="GO:0046872">
    <property type="term" value="F:metal ion binding"/>
    <property type="evidence" value="ECO:0007669"/>
    <property type="project" value="UniProtKB-KW"/>
</dbReference>
<sequence length="672" mass="72280">MHRDRIATRGPRNGTASWLTVSLPILAMFICRISDPRRVFFAFARASLIVLCMATVASAQTAPAQTIWRLLDYIAVDYPEAVENGEIVNQSEYDEMKEFSGTASKLIGELPTSSAKTGLLRQAEALEGAIATKASPQAIAAAARELATDLIKAYPVPLSPSIAPDSGRGKALYAQHCASCHGATGRGDGLQAVGLDPPPIAFTDEKRARNRSVFALYQVIEQGLEGTSMASFADLPSQDRWALAFYAGSLAYPDTEVSNGKTLWDSDAYLRKRFDLEKLVATMPATLAAELGEDKARQVMAYLRRHPDAAATQPAPGTLTLARSRLKEVITVYERGERKTATDLALSAYLDGFEPAEPILAARDNALMVRIERAMSDLRAAIAKGDPVEAVQSRVATLDRLFAEAETILAPNEASGTSGFIAAFTILAREGLEAILIVTAIMSFLVKAGRRDVLPYLHGGWIAALIVGAGTWAASTWLITISGAGRELTEGVGGVFAAAVLLWVGIWMHGKSHADAWQRYIRDRLGRALSRRSAWLLFALAFIVVYREVFETILFYAAIWSQGNSGAIVSGAFAACVVLALIAFAMLRYSRTLPIGKFFAYSSALLAVLAIVLMGKGSAALQEAGYLPATPSPGLPRSELLGIYPTYETIGAQLVMVALLVLGFLWNRRAAA</sequence>
<name>B6JK67_AFIC5</name>
<evidence type="ECO:0000256" key="5">
    <source>
        <dbReference type="ARBA" id="ARBA00022723"/>
    </source>
</evidence>
<keyword evidence="3 9" id="KW-0349">Heme</keyword>
<dbReference type="PATRIC" id="fig|504832.7.peg.3797"/>
<evidence type="ECO:0000256" key="6">
    <source>
        <dbReference type="ARBA" id="ARBA00022989"/>
    </source>
</evidence>
<dbReference type="OrthoDB" id="9779283at2"/>
<feature type="transmembrane region" description="Helical" evidence="10">
    <location>
        <begin position="641"/>
        <end position="666"/>
    </location>
</feature>
<evidence type="ECO:0000313" key="12">
    <source>
        <dbReference type="EMBL" id="AEI08291.1"/>
    </source>
</evidence>
<feature type="transmembrane region" description="Helical" evidence="10">
    <location>
        <begin position="420"/>
        <end position="446"/>
    </location>
</feature>
<geneLocation type="plasmid" evidence="12 13">
    <name>pOC167</name>
</geneLocation>
<accession>B6JK67</accession>
<keyword evidence="7 9" id="KW-0408">Iron</keyword>
<dbReference type="Gene3D" id="1.10.760.10">
    <property type="entry name" value="Cytochrome c-like domain"/>
    <property type="match status" value="1"/>
</dbReference>
<gene>
    <name evidence="12" type="ordered locus">OCA5_pOC16700940</name>
</gene>
<dbReference type="GO" id="GO:0033573">
    <property type="term" value="C:high-affinity iron permease complex"/>
    <property type="evidence" value="ECO:0007669"/>
    <property type="project" value="InterPro"/>
</dbReference>
<dbReference type="PANTHER" id="PTHR31632">
    <property type="entry name" value="IRON TRANSPORTER FTH1"/>
    <property type="match status" value="1"/>
</dbReference>
<organism evidence="12 13">
    <name type="scientific">Afipia carboxidovorans (strain ATCC 49405 / DSM 1227 / KCTC 32145 / OM5)</name>
    <name type="common">Oligotropha carboxidovorans</name>
    <dbReference type="NCBI Taxonomy" id="504832"/>
    <lineage>
        <taxon>Bacteria</taxon>
        <taxon>Pseudomonadati</taxon>
        <taxon>Pseudomonadota</taxon>
        <taxon>Alphaproteobacteria</taxon>
        <taxon>Hyphomicrobiales</taxon>
        <taxon>Nitrobacteraceae</taxon>
        <taxon>Afipia</taxon>
    </lineage>
</organism>
<dbReference type="InterPro" id="IPR004923">
    <property type="entry name" value="FTR1/Fip1/EfeU"/>
</dbReference>
<evidence type="ECO:0000256" key="4">
    <source>
        <dbReference type="ARBA" id="ARBA00022692"/>
    </source>
</evidence>
<dbReference type="KEGG" id="oca:OCAR_7720"/>
<dbReference type="HOGENOM" id="CLU_027143_0_0_5"/>
<feature type="transmembrane region" description="Helical" evidence="10">
    <location>
        <begin position="40"/>
        <end position="59"/>
    </location>
</feature>
<keyword evidence="13" id="KW-1185">Reference proteome</keyword>
<feature type="transmembrane region" description="Helical" evidence="10">
    <location>
        <begin position="565"/>
        <end position="587"/>
    </location>
</feature>
<dbReference type="eggNOG" id="COG2010">
    <property type="taxonomic scope" value="Bacteria"/>
</dbReference>
<evidence type="ECO:0000256" key="3">
    <source>
        <dbReference type="ARBA" id="ARBA00022617"/>
    </source>
</evidence>
<dbReference type="Proteomes" id="UP000007730">
    <property type="component" value="Plasmid pOC167"/>
</dbReference>
<feature type="transmembrane region" description="Helical" evidence="10">
    <location>
        <begin position="458"/>
        <end position="479"/>
    </location>
</feature>
<dbReference type="GO" id="GO:0009055">
    <property type="term" value="F:electron transfer activity"/>
    <property type="evidence" value="ECO:0007669"/>
    <property type="project" value="InterPro"/>
</dbReference>
<dbReference type="InterPro" id="IPR036909">
    <property type="entry name" value="Cyt_c-like_dom_sf"/>
</dbReference>
<feature type="domain" description="Cytochrome c" evidence="11">
    <location>
        <begin position="164"/>
        <end position="307"/>
    </location>
</feature>
<feature type="transmembrane region" description="Helical" evidence="10">
    <location>
        <begin position="15"/>
        <end position="33"/>
    </location>
</feature>
<evidence type="ECO:0000259" key="11">
    <source>
        <dbReference type="PROSITE" id="PS51007"/>
    </source>
</evidence>
<feature type="transmembrane region" description="Helical" evidence="10">
    <location>
        <begin position="599"/>
        <end position="621"/>
    </location>
</feature>
<dbReference type="InterPro" id="IPR009056">
    <property type="entry name" value="Cyt_c-like_dom"/>
</dbReference>
<dbReference type="KEGG" id="ocg:OCA5_pOC16700940"/>
<evidence type="ECO:0000313" key="13">
    <source>
        <dbReference type="Proteomes" id="UP000007730"/>
    </source>
</evidence>
<feature type="transmembrane region" description="Helical" evidence="10">
    <location>
        <begin position="534"/>
        <end position="559"/>
    </location>
</feature>
<comment type="subcellular location">
    <subcellularLocation>
        <location evidence="1">Membrane</location>
        <topology evidence="1">Multi-pass membrane protein</topology>
    </subcellularLocation>
</comment>
<keyword evidence="8 10" id="KW-0472">Membrane</keyword>
<protein>
    <submittedName>
        <fullName evidence="12">Iron permease FTR1</fullName>
    </submittedName>
</protein>
<dbReference type="EMBL" id="CP002828">
    <property type="protein sequence ID" value="AEI08291.1"/>
    <property type="molecule type" value="Genomic_DNA"/>
</dbReference>
<keyword evidence="12" id="KW-0614">Plasmid</keyword>
<evidence type="ECO:0000256" key="7">
    <source>
        <dbReference type="ARBA" id="ARBA00023004"/>
    </source>
</evidence>
<proteinExistence type="inferred from homology"/>
<dbReference type="PANTHER" id="PTHR31632:SF2">
    <property type="entry name" value="PLASMA MEMBRANE IRON PERMEASE"/>
    <property type="match status" value="1"/>
</dbReference>
<keyword evidence="6 10" id="KW-1133">Transmembrane helix</keyword>
<evidence type="ECO:0000256" key="8">
    <source>
        <dbReference type="ARBA" id="ARBA00023136"/>
    </source>
</evidence>
<dbReference type="GO" id="GO:0015093">
    <property type="term" value="F:ferrous iron transmembrane transporter activity"/>
    <property type="evidence" value="ECO:0007669"/>
    <property type="project" value="TreeGrafter"/>
</dbReference>
<dbReference type="Pfam" id="PF03239">
    <property type="entry name" value="FTR1"/>
    <property type="match status" value="1"/>
</dbReference>
<keyword evidence="5 9" id="KW-0479">Metal-binding</keyword>
<dbReference type="AlphaFoldDB" id="B6JK67"/>
<evidence type="ECO:0000256" key="2">
    <source>
        <dbReference type="ARBA" id="ARBA00008333"/>
    </source>
</evidence>
<reference evidence="12 13" key="1">
    <citation type="journal article" date="2011" name="J. Bacteriol.">
        <title>Complete genome sequences of the chemolithoautotrophic Oligotropha carboxidovorans strains OM4 and OM5.</title>
        <authorList>
            <person name="Volland S."/>
            <person name="Rachinger M."/>
            <person name="Strittmatter A."/>
            <person name="Daniel R."/>
            <person name="Gottschalk G."/>
            <person name="Meyer O."/>
        </authorList>
    </citation>
    <scope>NUCLEOTIDE SEQUENCE [LARGE SCALE GENOMIC DNA]</scope>
    <source>
        <strain evidence="13">ATCC 49405 / DSM 1227 / KCTC 32145 / OM5</strain>
        <plasmid evidence="12">pOC167</plasmid>
    </source>
</reference>
<dbReference type="eggNOG" id="COG0672">
    <property type="taxonomic scope" value="Bacteria"/>
</dbReference>